<evidence type="ECO:0000256" key="1">
    <source>
        <dbReference type="SAM" id="Phobius"/>
    </source>
</evidence>
<keyword evidence="1" id="KW-0472">Membrane</keyword>
<keyword evidence="1" id="KW-1133">Transmembrane helix</keyword>
<sequence length="80" mass="8273">MIGDVRLAAVSNPNPDHPATWAGFFWALLGVGGCLIVVIGAALTVALWSVSDQKKLGNYVLGPVILVIGLAIAGWSFGLL</sequence>
<dbReference type="Proteomes" id="UP001501532">
    <property type="component" value="Unassembled WGS sequence"/>
</dbReference>
<dbReference type="RefSeq" id="WP_234519923.1">
    <property type="nucleotide sequence ID" value="NZ_BAAAUF010000113.1"/>
</dbReference>
<evidence type="ECO:0008006" key="4">
    <source>
        <dbReference type="Google" id="ProtNLM"/>
    </source>
</evidence>
<feature type="transmembrane region" description="Helical" evidence="1">
    <location>
        <begin position="60"/>
        <end position="78"/>
    </location>
</feature>
<keyword evidence="1" id="KW-0812">Transmembrane</keyword>
<dbReference type="EMBL" id="BAAAUF010000113">
    <property type="protein sequence ID" value="GAA3078566.1"/>
    <property type="molecule type" value="Genomic_DNA"/>
</dbReference>
<protein>
    <recommendedName>
        <fullName evidence="4">Transmembrane protein</fullName>
    </recommendedName>
</protein>
<gene>
    <name evidence="2" type="ORF">GCM10010448_70300</name>
</gene>
<proteinExistence type="predicted"/>
<name>A0ABP6M8J2_9ACTN</name>
<evidence type="ECO:0000313" key="3">
    <source>
        <dbReference type="Proteomes" id="UP001501532"/>
    </source>
</evidence>
<feature type="transmembrane region" description="Helical" evidence="1">
    <location>
        <begin position="24"/>
        <end position="48"/>
    </location>
</feature>
<accession>A0ABP6M8J2</accession>
<reference evidence="3" key="1">
    <citation type="journal article" date="2019" name="Int. J. Syst. Evol. Microbiol.">
        <title>The Global Catalogue of Microorganisms (GCM) 10K type strain sequencing project: providing services to taxonomists for standard genome sequencing and annotation.</title>
        <authorList>
            <consortium name="The Broad Institute Genomics Platform"/>
            <consortium name="The Broad Institute Genome Sequencing Center for Infectious Disease"/>
            <person name="Wu L."/>
            <person name="Ma J."/>
        </authorList>
    </citation>
    <scope>NUCLEOTIDE SEQUENCE [LARGE SCALE GENOMIC DNA]</scope>
    <source>
        <strain evidence="3">JCM 9091</strain>
    </source>
</reference>
<comment type="caution">
    <text evidence="2">The sequence shown here is derived from an EMBL/GenBank/DDBJ whole genome shotgun (WGS) entry which is preliminary data.</text>
</comment>
<evidence type="ECO:0000313" key="2">
    <source>
        <dbReference type="EMBL" id="GAA3078566.1"/>
    </source>
</evidence>
<organism evidence="2 3">
    <name type="scientific">Streptomyces glomeratus</name>
    <dbReference type="NCBI Taxonomy" id="284452"/>
    <lineage>
        <taxon>Bacteria</taxon>
        <taxon>Bacillati</taxon>
        <taxon>Actinomycetota</taxon>
        <taxon>Actinomycetes</taxon>
        <taxon>Kitasatosporales</taxon>
        <taxon>Streptomycetaceae</taxon>
        <taxon>Streptomyces</taxon>
    </lineage>
</organism>
<keyword evidence="3" id="KW-1185">Reference proteome</keyword>
<dbReference type="PROSITE" id="PS51257">
    <property type="entry name" value="PROKAR_LIPOPROTEIN"/>
    <property type="match status" value="1"/>
</dbReference>